<keyword evidence="3" id="KW-1185">Reference proteome</keyword>
<dbReference type="PANTHER" id="PTHR33309">
    <property type="entry name" value="KERATIN, ULTRA HIGH-SULFUR MATRIX PROTEIN-LIKE"/>
    <property type="match status" value="1"/>
</dbReference>
<organism evidence="3 4">
    <name type="scientific">Hydra vulgaris</name>
    <name type="common">Hydra</name>
    <name type="synonym">Hydra attenuata</name>
    <dbReference type="NCBI Taxonomy" id="6087"/>
    <lineage>
        <taxon>Eukaryota</taxon>
        <taxon>Metazoa</taxon>
        <taxon>Cnidaria</taxon>
        <taxon>Hydrozoa</taxon>
        <taxon>Hydroidolina</taxon>
        <taxon>Anthoathecata</taxon>
        <taxon>Aplanulata</taxon>
        <taxon>Hydridae</taxon>
        <taxon>Hydra</taxon>
    </lineage>
</organism>
<sequence>MLKTFHGEQKSLLKKRGSSWKTIANNLCSSSNDDIYFKVDARAVRERFDLLVSQYLSKQKTEEKASGISPQVTPVDEALESVLEQIKICEEELNHNEKQNDEEAKREKAEDMRKKSMESFLEAKARKNTENNVTTPPSKKQRSLGTETIQYLREKAEADRELRLQELNLQREELRARQEQQNQMFSNILQQNQQILGLVVQLLQKQ</sequence>
<feature type="coiled-coil region" evidence="1">
    <location>
        <begin position="155"/>
        <end position="184"/>
    </location>
</feature>
<feature type="region of interest" description="Disordered" evidence="2">
    <location>
        <begin position="125"/>
        <end position="144"/>
    </location>
</feature>
<evidence type="ECO:0000256" key="2">
    <source>
        <dbReference type="SAM" id="MobiDB-lite"/>
    </source>
</evidence>
<protein>
    <submittedName>
        <fullName evidence="4">Uncharacterized protein LOC136074356</fullName>
    </submittedName>
</protein>
<reference evidence="4" key="2">
    <citation type="submission" date="2025-08" db="UniProtKB">
        <authorList>
            <consortium name="RefSeq"/>
        </authorList>
    </citation>
    <scope>IDENTIFICATION</scope>
</reference>
<dbReference type="RefSeq" id="XP_065642734.1">
    <property type="nucleotide sequence ID" value="XM_065786662.1"/>
</dbReference>
<evidence type="ECO:0000256" key="1">
    <source>
        <dbReference type="SAM" id="Coils"/>
    </source>
</evidence>
<dbReference type="GeneID" id="136074356"/>
<feature type="region of interest" description="Disordered" evidence="2">
    <location>
        <begin position="93"/>
        <end position="115"/>
    </location>
</feature>
<evidence type="ECO:0000313" key="3">
    <source>
        <dbReference type="Proteomes" id="UP001652625"/>
    </source>
</evidence>
<gene>
    <name evidence="4" type="primary">LOC136074356</name>
</gene>
<feature type="compositionally biased region" description="Polar residues" evidence="2">
    <location>
        <begin position="130"/>
        <end position="144"/>
    </location>
</feature>
<name>A0ABM4B1R8_HYDVU</name>
<dbReference type="PANTHER" id="PTHR33309:SF1">
    <property type="entry name" value="MYB_SANT-LIKE DNA-BINDING DOMAIN-CONTAINING PROTEIN"/>
    <property type="match status" value="1"/>
</dbReference>
<keyword evidence="1" id="KW-0175">Coiled coil</keyword>
<dbReference type="Proteomes" id="UP001652625">
    <property type="component" value="Chromosome 01"/>
</dbReference>
<proteinExistence type="predicted"/>
<reference evidence="3" key="1">
    <citation type="submission" date="2025-05" db="UniProtKB">
        <authorList>
            <consortium name="RefSeq"/>
        </authorList>
    </citation>
    <scope>NUCLEOTIDE SEQUENCE [LARGE SCALE GENOMIC DNA]</scope>
</reference>
<evidence type="ECO:0000313" key="4">
    <source>
        <dbReference type="RefSeq" id="XP_065642734.1"/>
    </source>
</evidence>
<accession>A0ABM4B1R8</accession>